<evidence type="ECO:0000313" key="1">
    <source>
        <dbReference type="EMBL" id="CZT45318.1"/>
    </source>
</evidence>
<proteinExistence type="predicted"/>
<evidence type="ECO:0000313" key="2">
    <source>
        <dbReference type="Proteomes" id="UP000177625"/>
    </source>
</evidence>
<dbReference type="Proteomes" id="UP000177625">
    <property type="component" value="Unassembled WGS sequence"/>
</dbReference>
<accession>A0A1E1M8B2</accession>
<protein>
    <submittedName>
        <fullName evidence="1">Uncharacterized protein</fullName>
    </submittedName>
</protein>
<keyword evidence="2" id="KW-1185">Reference proteome</keyword>
<dbReference type="AlphaFoldDB" id="A0A1E1M8B2"/>
<gene>
    <name evidence="1" type="ORF">RSE6_05616</name>
</gene>
<dbReference type="EMBL" id="FJVC01000211">
    <property type="protein sequence ID" value="CZT45318.1"/>
    <property type="molecule type" value="Genomic_DNA"/>
</dbReference>
<reference evidence="2" key="1">
    <citation type="submission" date="2016-03" db="EMBL/GenBank/DDBJ databases">
        <authorList>
            <person name="Guldener U."/>
        </authorList>
    </citation>
    <scope>NUCLEOTIDE SEQUENCE [LARGE SCALE GENOMIC DNA]</scope>
</reference>
<sequence>MSGMCYESFKRSIDMAGAIALGAGVGGGIHSLRADQQQDNCSPLVNPRNDASGEHFLCMNENLAGGISAKCLSGHAFMVKNFRLHCIFNRTQITCSIVIQFGERSDGRRKYSTLRAVFLGHYSPSSYPRPKALPTTIPSSQPLP</sequence>
<name>A0A1E1M8B2_RHYSE</name>
<organism evidence="1 2">
    <name type="scientific">Rhynchosporium secalis</name>
    <name type="common">Barley scald fungus</name>
    <dbReference type="NCBI Taxonomy" id="38038"/>
    <lineage>
        <taxon>Eukaryota</taxon>
        <taxon>Fungi</taxon>
        <taxon>Dikarya</taxon>
        <taxon>Ascomycota</taxon>
        <taxon>Pezizomycotina</taxon>
        <taxon>Leotiomycetes</taxon>
        <taxon>Helotiales</taxon>
        <taxon>Ploettnerulaceae</taxon>
        <taxon>Rhynchosporium</taxon>
    </lineage>
</organism>